<organism evidence="1 2">
    <name type="scientific">Arcicella gelida</name>
    <dbReference type="NCBI Taxonomy" id="2984195"/>
    <lineage>
        <taxon>Bacteria</taxon>
        <taxon>Pseudomonadati</taxon>
        <taxon>Bacteroidota</taxon>
        <taxon>Cytophagia</taxon>
        <taxon>Cytophagales</taxon>
        <taxon>Flectobacillaceae</taxon>
        <taxon>Arcicella</taxon>
    </lineage>
</organism>
<reference evidence="1 2" key="1">
    <citation type="submission" date="2023-12" db="EMBL/GenBank/DDBJ databases">
        <title>Novel species of the genus Arcicella isolated from rivers.</title>
        <authorList>
            <person name="Lu H."/>
        </authorList>
    </citation>
    <scope>NUCLEOTIDE SEQUENCE [LARGE SCALE GENOMIC DNA]</scope>
    <source>
        <strain evidence="1 2">DC2W</strain>
    </source>
</reference>
<protein>
    <submittedName>
        <fullName evidence="1">Uncharacterized protein</fullName>
    </submittedName>
</protein>
<gene>
    <name evidence="1" type="ORF">VB776_04165</name>
</gene>
<proteinExistence type="predicted"/>
<dbReference type="Proteomes" id="UP001303899">
    <property type="component" value="Unassembled WGS sequence"/>
</dbReference>
<name>A0ABU5S0X2_9BACT</name>
<accession>A0ABU5S0X2</accession>
<dbReference type="RefSeq" id="WP_323326316.1">
    <property type="nucleotide sequence ID" value="NZ_JAYGIL010000004.1"/>
</dbReference>
<comment type="caution">
    <text evidence="1">The sequence shown here is derived from an EMBL/GenBank/DDBJ whole genome shotgun (WGS) entry which is preliminary data.</text>
</comment>
<evidence type="ECO:0000313" key="1">
    <source>
        <dbReference type="EMBL" id="MEA5402096.1"/>
    </source>
</evidence>
<dbReference type="EMBL" id="JAYGIL010000004">
    <property type="protein sequence ID" value="MEA5402096.1"/>
    <property type="molecule type" value="Genomic_DNA"/>
</dbReference>
<sequence length="156" mass="18022">MEIIIALLALLATFYQLYLQRVHNEKSLRPLGQIDFRDKERTLRVRISNNGIGPLIIEKIIYTKDGKKFAVISDCLTLNPRTYAHLRTSESSRSVISPSSNLVIFETTFDTDEPEDLIDEVRTQLASLSLMVIGRDIYNNKITIKRDFSWFEARKN</sequence>
<evidence type="ECO:0000313" key="2">
    <source>
        <dbReference type="Proteomes" id="UP001303899"/>
    </source>
</evidence>
<keyword evidence="2" id="KW-1185">Reference proteome</keyword>